<proteinExistence type="predicted"/>
<dbReference type="SUPFAM" id="SSF46785">
    <property type="entry name" value="Winged helix' DNA-binding domain"/>
    <property type="match status" value="1"/>
</dbReference>
<dbReference type="EMBL" id="JAODOP010000001">
    <property type="protein sequence ID" value="MEF3831869.1"/>
    <property type="molecule type" value="Genomic_DNA"/>
</dbReference>
<reference evidence="1 2" key="1">
    <citation type="submission" date="2022-09" db="EMBL/GenBank/DDBJ databases">
        <title>Genome sequencing of Flavivirga sp. MEBiC05379.</title>
        <authorList>
            <person name="Oh H.-M."/>
            <person name="Kwon K.K."/>
            <person name="Park M.J."/>
            <person name="Yang S.-H."/>
        </authorList>
    </citation>
    <scope>NUCLEOTIDE SEQUENCE [LARGE SCALE GENOMIC DNA]</scope>
    <source>
        <strain evidence="1 2">MEBiC05379</strain>
    </source>
</reference>
<organism evidence="1 2">
    <name type="scientific">Flavivirga spongiicola</name>
    <dbReference type="NCBI Taxonomy" id="421621"/>
    <lineage>
        <taxon>Bacteria</taxon>
        <taxon>Pseudomonadati</taxon>
        <taxon>Bacteroidota</taxon>
        <taxon>Flavobacteriia</taxon>
        <taxon>Flavobacteriales</taxon>
        <taxon>Flavobacteriaceae</taxon>
        <taxon>Flavivirga</taxon>
    </lineage>
</organism>
<keyword evidence="2" id="KW-1185">Reference proteome</keyword>
<evidence type="ECO:0000313" key="1">
    <source>
        <dbReference type="EMBL" id="MEF3831869.1"/>
    </source>
</evidence>
<dbReference type="Proteomes" id="UP001337305">
    <property type="component" value="Unassembled WGS sequence"/>
</dbReference>
<dbReference type="InterPro" id="IPR036390">
    <property type="entry name" value="WH_DNA-bd_sf"/>
</dbReference>
<protein>
    <submittedName>
        <fullName evidence="1">Helix-turn-helix domain-containing protein</fullName>
    </submittedName>
</protein>
<dbReference type="RefSeq" id="WP_303308867.1">
    <property type="nucleotide sequence ID" value="NZ_JAODOP010000001.1"/>
</dbReference>
<sequence>MTYSERKEKEKHLLFLIERGWLTSLEKVAIEYGCSLRTVERMLNELRNEGTKICYCRSKKRYFLKKE</sequence>
<accession>A0ABU7XN00</accession>
<name>A0ABU7XN00_9FLAO</name>
<evidence type="ECO:0000313" key="2">
    <source>
        <dbReference type="Proteomes" id="UP001337305"/>
    </source>
</evidence>
<comment type="caution">
    <text evidence="1">The sequence shown here is derived from an EMBL/GenBank/DDBJ whole genome shotgun (WGS) entry which is preliminary data.</text>
</comment>
<gene>
    <name evidence="1" type="ORF">N1F79_01900</name>
</gene>